<reference evidence="1 2" key="1">
    <citation type="submission" date="2024-07" db="EMBL/GenBank/DDBJ databases">
        <title>Section-level genome sequencing and comparative genomics of Aspergillus sections Usti and Cavernicolus.</title>
        <authorList>
            <consortium name="Lawrence Berkeley National Laboratory"/>
            <person name="Nybo J.L."/>
            <person name="Vesth T.C."/>
            <person name="Theobald S."/>
            <person name="Frisvad J.C."/>
            <person name="Larsen T.O."/>
            <person name="Kjaerboelling I."/>
            <person name="Rothschild-Mancinelli K."/>
            <person name="Lyhne E.K."/>
            <person name="Kogle M.E."/>
            <person name="Barry K."/>
            <person name="Clum A."/>
            <person name="Na H."/>
            <person name="Ledsgaard L."/>
            <person name="Lin J."/>
            <person name="Lipzen A."/>
            <person name="Kuo A."/>
            <person name="Riley R."/>
            <person name="Mondo S."/>
            <person name="Labutti K."/>
            <person name="Haridas S."/>
            <person name="Pangalinan J."/>
            <person name="Salamov A.A."/>
            <person name="Simmons B.A."/>
            <person name="Magnuson J.K."/>
            <person name="Chen J."/>
            <person name="Drula E."/>
            <person name="Henrissat B."/>
            <person name="Wiebenga A."/>
            <person name="Lubbers R.J."/>
            <person name="Gomes A.C."/>
            <person name="Makela M.R."/>
            <person name="Stajich J."/>
            <person name="Grigoriev I.V."/>
            <person name="Mortensen U.H."/>
            <person name="De Vries R.P."/>
            <person name="Baker S.E."/>
            <person name="Andersen M.R."/>
        </authorList>
    </citation>
    <scope>NUCLEOTIDE SEQUENCE [LARGE SCALE GENOMIC DNA]</scope>
    <source>
        <strain evidence="1 2">CBS 588.65</strain>
    </source>
</reference>
<evidence type="ECO:0008006" key="3">
    <source>
        <dbReference type="Google" id="ProtNLM"/>
    </source>
</evidence>
<dbReference type="InterPro" id="IPR022198">
    <property type="entry name" value="DUF3723"/>
</dbReference>
<keyword evidence="2" id="KW-1185">Reference proteome</keyword>
<organism evidence="1 2">
    <name type="scientific">Aspergillus granulosus</name>
    <dbReference type="NCBI Taxonomy" id="176169"/>
    <lineage>
        <taxon>Eukaryota</taxon>
        <taxon>Fungi</taxon>
        <taxon>Dikarya</taxon>
        <taxon>Ascomycota</taxon>
        <taxon>Pezizomycotina</taxon>
        <taxon>Eurotiomycetes</taxon>
        <taxon>Eurotiomycetidae</taxon>
        <taxon>Eurotiales</taxon>
        <taxon>Aspergillaceae</taxon>
        <taxon>Aspergillus</taxon>
        <taxon>Aspergillus subgen. Nidulantes</taxon>
    </lineage>
</organism>
<evidence type="ECO:0000313" key="2">
    <source>
        <dbReference type="Proteomes" id="UP001610334"/>
    </source>
</evidence>
<name>A0ABR4GZL3_9EURO</name>
<comment type="caution">
    <text evidence="1">The sequence shown here is derived from an EMBL/GenBank/DDBJ whole genome shotgun (WGS) entry which is preliminary data.</text>
</comment>
<evidence type="ECO:0000313" key="1">
    <source>
        <dbReference type="EMBL" id="KAL2808642.1"/>
    </source>
</evidence>
<dbReference type="EMBL" id="JBFXLT010000107">
    <property type="protein sequence ID" value="KAL2808642.1"/>
    <property type="molecule type" value="Genomic_DNA"/>
</dbReference>
<sequence>MTPETLRDKRTQYRGRAKVYLKDLQYQGISARGKVDAKHVDRLVNVFQSEGCSRLHVPENAVPAIVSSSDLDEALSYSGLRRLSLMQDGEPPFLYFPAERRISVLHGEHRLRAADQFFKSSEERWWVVTLYSNALQESTKDSLREEYAHALKFSDGDIYRSIRFYERSGDSTLVNKWKARLSERKAQYLSQLGDELNKPICSALDRILPFIGLWDGLKLGAFCRILPLRCPEVEFSYYLEQIYHKWSFIMGDESTFALLDTETVVSLETLTPKASFDASRISTMMNENKLFPAIHEAATREDIMQRLLSIQGRIPSFATFIDDSKCMEAWVKSLRPLITSIPGSFRTAMLAQFRPIHHIIQTSSGFQSFQCTASSYKLFAYIMLFLAAMRDFPVLARMPPRQTPGGGKPMIQGCYEQYQAHIAQLALDLGCMSNKIHEIVKNDPDYSAARGFINHSRPSQLWEIDEERASALIDHIVHELRILATRRNHAHHPEYVSEIPVEKRFRSGLPNEYAYKMNREYLYIDNILSFNQPQGLHLTFFKLPPSNSPGLRDQILEHIVSDGSSNYDTATIHSSQPVSNIPDYRLSLQGPYSTRQDGEVQAVGFEQGTALSFHECHILTNSERLSVMIHDFLLNPQEILVIYIWSNCCFAKFWDNPESKLAFNNLAAQLADSGLGFVCIESNRVTTLALHDLWEVLQQTRILFAGPKSRADFPVTTQYDDFLDHMEGFRMMAA</sequence>
<proteinExistence type="predicted"/>
<accession>A0ABR4GZL3</accession>
<gene>
    <name evidence="1" type="ORF">BJX63DRAFT_424458</name>
</gene>
<dbReference type="Proteomes" id="UP001610334">
    <property type="component" value="Unassembled WGS sequence"/>
</dbReference>
<dbReference type="Pfam" id="PF12520">
    <property type="entry name" value="DUF3723"/>
    <property type="match status" value="1"/>
</dbReference>
<protein>
    <recommendedName>
        <fullName evidence="3">ParB/Sulfiredoxin domain-containing protein</fullName>
    </recommendedName>
</protein>